<dbReference type="PROSITE" id="PS50830">
    <property type="entry name" value="TNASE_3"/>
    <property type="match status" value="1"/>
</dbReference>
<reference evidence="13 14" key="1">
    <citation type="journal article" date="2021" name="G3 (Bethesda)">
        <title>Genomic diversity, chromosomal rearrangements, and interspecies hybridization in the ogataea polymorpha species complex.</title>
        <authorList>
            <person name="Hanson S.J."/>
            <person name="Cinneide E.O."/>
            <person name="Salzberg L.I."/>
            <person name="Wolfe K.H."/>
            <person name="McGowan J."/>
            <person name="Fitzpatrick D.A."/>
            <person name="Matlin K."/>
        </authorList>
    </citation>
    <scope>NUCLEOTIDE SEQUENCE [LARGE SCALE GENOMIC DNA]</scope>
    <source>
        <strain evidence="13">81-436-3</strain>
    </source>
</reference>
<evidence type="ECO:0000256" key="1">
    <source>
        <dbReference type="ARBA" id="ARBA00004167"/>
    </source>
</evidence>
<feature type="domain" description="TNase-like" evidence="12">
    <location>
        <begin position="50"/>
        <end position="210"/>
    </location>
</feature>
<evidence type="ECO:0000313" key="13">
    <source>
        <dbReference type="EMBL" id="KAG7768805.1"/>
    </source>
</evidence>
<organism evidence="13 14">
    <name type="scientific">Ogataea haglerorum</name>
    <dbReference type="NCBI Taxonomy" id="1937702"/>
    <lineage>
        <taxon>Eukaryota</taxon>
        <taxon>Fungi</taxon>
        <taxon>Dikarya</taxon>
        <taxon>Ascomycota</taxon>
        <taxon>Saccharomycotina</taxon>
        <taxon>Pichiomycetes</taxon>
        <taxon>Pichiales</taxon>
        <taxon>Pichiaceae</taxon>
        <taxon>Ogataea</taxon>
    </lineage>
</organism>
<dbReference type="PANTHER" id="PTHR12302:SF3">
    <property type="entry name" value="SERINE_THREONINE-PROTEIN KINASE 31"/>
    <property type="match status" value="1"/>
</dbReference>
<evidence type="ECO:0000256" key="4">
    <source>
        <dbReference type="ARBA" id="ARBA00013404"/>
    </source>
</evidence>
<dbReference type="InterPro" id="IPR016071">
    <property type="entry name" value="Staphylococal_nuclease_OB-fold"/>
</dbReference>
<evidence type="ECO:0000256" key="3">
    <source>
        <dbReference type="ARBA" id="ARBA00005435"/>
    </source>
</evidence>
<dbReference type="Gene3D" id="2.40.50.90">
    <property type="match status" value="1"/>
</dbReference>
<keyword evidence="11" id="KW-0472">Membrane</keyword>
<evidence type="ECO:0000256" key="8">
    <source>
        <dbReference type="ARBA" id="ARBA00022801"/>
    </source>
</evidence>
<evidence type="ECO:0000313" key="14">
    <source>
        <dbReference type="Proteomes" id="UP000697297"/>
    </source>
</evidence>
<feature type="transmembrane region" description="Helical" evidence="11">
    <location>
        <begin position="12"/>
        <end position="29"/>
    </location>
</feature>
<proteinExistence type="inferred from homology"/>
<dbReference type="InterPro" id="IPR035437">
    <property type="entry name" value="SNase_OB-fold_sf"/>
</dbReference>
<dbReference type="SMART" id="SM00318">
    <property type="entry name" value="SNc"/>
    <property type="match status" value="1"/>
</dbReference>
<dbReference type="EMBL" id="JAHLUN010000001">
    <property type="protein sequence ID" value="KAG7768805.1"/>
    <property type="molecule type" value="Genomic_DNA"/>
</dbReference>
<evidence type="ECO:0000256" key="11">
    <source>
        <dbReference type="SAM" id="Phobius"/>
    </source>
</evidence>
<sequence length="754" mass="85647">MSDVSPTHPLVLLYGFGTASALITGYTFYSRHLRRINVATDIPSYMFRKRYLFGKVTSVGDGDNFHMFHLPGGRLGGWGWLRKIPEINTFRTLKNRTIHVRLCGVDAPERSHFGKPAQPYSEEALQWLRSYILGRKLYVKPLSLDQYNRVVAKVLVLKWNGFRDVSEEMIKNGIGTVYEAKQGVEFDGKEALYLAWEKYAKREKRGLWKDKNKKSFVSPREYKRINPQTHAAQHEKHPAVHGGEHVFQQQHQTVLAETEAKQVGQHHHPDVDDGPHAAQVSEPPLVLVRLGQLRGQHFRQQKQHNQPPPDQQPQLDVVPDGHKREHRKRRHDPALRAAQRHVHIPHDPLVVRAVPCPPELHRGVVVVDAADHVLWRVDAVTKSPESEHPPRNQKLEPYNIQVEQPDHRDLERSVAVPGLCFRHSNHIYVMQNELHEHDTAHQQQAVRGSPFPADRAQRVARLVDVVVEGENGACDEQRSVENIGKVVQQRVVLVLKSVVLSLSLIQFAGVLAFLVFFRLSPEIVQIETEESEQCEVEKHVPSGNQALERVHERQCGRKLAKLDGSVSVVEEQRGQAVGPQKSHAELFAGNAAKRVHDHGMEQNPETVEAVGAEQEQKPKNSVKYHLFGAQTQKDPLQHQMEHHQRRDHWHVVSEKPVLAVAVVDFSAKQPSVAQNALVAVVIGVCLVASLHGGLDHQWDNHHERDGVEPELQAFPPRGTCSFDDFGPLFRIGRRTKPRVQGFQRKKLVDVRDHK</sequence>
<keyword evidence="7" id="KW-0255">Endonuclease</keyword>
<keyword evidence="11" id="KW-0812">Transmembrane</keyword>
<keyword evidence="9" id="KW-0106">Calcium</keyword>
<evidence type="ECO:0000256" key="2">
    <source>
        <dbReference type="ARBA" id="ARBA00004173"/>
    </source>
</evidence>
<name>A0ABQ7RMI0_9ASCO</name>
<feature type="transmembrane region" description="Helical" evidence="11">
    <location>
        <begin position="493"/>
        <end position="517"/>
    </location>
</feature>
<keyword evidence="11" id="KW-1133">Transmembrane helix</keyword>
<keyword evidence="8" id="KW-0378">Hydrolase</keyword>
<evidence type="ECO:0000259" key="12">
    <source>
        <dbReference type="PROSITE" id="PS50830"/>
    </source>
</evidence>
<comment type="subcellular location">
    <subcellularLocation>
        <location evidence="1">Membrane</location>
        <topology evidence="1">Single-pass membrane protein</topology>
    </subcellularLocation>
    <subcellularLocation>
        <location evidence="2">Mitochondrion</location>
    </subcellularLocation>
</comment>
<dbReference type="Proteomes" id="UP000697297">
    <property type="component" value="Unassembled WGS sequence"/>
</dbReference>
<keyword evidence="14" id="KW-1185">Reference proteome</keyword>
<evidence type="ECO:0000256" key="7">
    <source>
        <dbReference type="ARBA" id="ARBA00022759"/>
    </source>
</evidence>
<dbReference type="SUPFAM" id="SSF50199">
    <property type="entry name" value="Staphylococcal nuclease"/>
    <property type="match status" value="1"/>
</dbReference>
<evidence type="ECO:0000256" key="6">
    <source>
        <dbReference type="ARBA" id="ARBA00022722"/>
    </source>
</evidence>
<evidence type="ECO:0000256" key="5">
    <source>
        <dbReference type="ARBA" id="ARBA00014651"/>
    </source>
</evidence>
<comment type="caution">
    <text evidence="13">The sequence shown here is derived from an EMBL/GenBank/DDBJ whole genome shotgun (WGS) entry which is preliminary data.</text>
</comment>
<feature type="region of interest" description="Disordered" evidence="10">
    <location>
        <begin position="258"/>
        <end position="278"/>
    </location>
</feature>
<gene>
    <name evidence="13" type="ORF">KL946_000088</name>
</gene>
<dbReference type="PANTHER" id="PTHR12302">
    <property type="entry name" value="EBNA2 BINDING PROTEIN P100"/>
    <property type="match status" value="1"/>
</dbReference>
<feature type="region of interest" description="Disordered" evidence="10">
    <location>
        <begin position="297"/>
        <end position="335"/>
    </location>
</feature>
<evidence type="ECO:0000256" key="10">
    <source>
        <dbReference type="SAM" id="MobiDB-lite"/>
    </source>
</evidence>
<evidence type="ECO:0000256" key="9">
    <source>
        <dbReference type="ARBA" id="ARBA00022837"/>
    </source>
</evidence>
<protein>
    <recommendedName>
        <fullName evidence="4">Probable endonuclease LCL3</fullName>
    </recommendedName>
    <alternativeName>
        <fullName evidence="5">Probable endonuclease lcl3</fullName>
    </alternativeName>
</protein>
<dbReference type="Pfam" id="PF00565">
    <property type="entry name" value="SNase"/>
    <property type="match status" value="1"/>
</dbReference>
<accession>A0ABQ7RMI0</accession>
<comment type="similarity">
    <text evidence="3">Belongs to the LCL3 family.</text>
</comment>
<keyword evidence="6" id="KW-0540">Nuclease</keyword>